<dbReference type="AlphaFoldDB" id="A0A9N8ZPL8"/>
<dbReference type="InterPro" id="IPR015421">
    <property type="entry name" value="PyrdxlP-dep_Trfase_major"/>
</dbReference>
<accession>A0A9N8ZPL8</accession>
<name>A0A9N8ZPL8_9GLOM</name>
<dbReference type="EMBL" id="CAJVPJ010000259">
    <property type="protein sequence ID" value="CAG8502900.1"/>
    <property type="molecule type" value="Genomic_DNA"/>
</dbReference>
<dbReference type="GO" id="GO:0008265">
    <property type="term" value="F:molybdenum cofactor sulfurtransferase activity"/>
    <property type="evidence" value="ECO:0007669"/>
    <property type="project" value="TreeGrafter"/>
</dbReference>
<evidence type="ECO:0000259" key="2">
    <source>
        <dbReference type="Pfam" id="PF00266"/>
    </source>
</evidence>
<reference evidence="3" key="1">
    <citation type="submission" date="2021-06" db="EMBL/GenBank/DDBJ databases">
        <authorList>
            <person name="Kallberg Y."/>
            <person name="Tangrot J."/>
            <person name="Rosling A."/>
        </authorList>
    </citation>
    <scope>NUCLEOTIDE SEQUENCE</scope>
    <source>
        <strain evidence="3">IA702</strain>
    </source>
</reference>
<dbReference type="Proteomes" id="UP000789572">
    <property type="component" value="Unassembled WGS sequence"/>
</dbReference>
<dbReference type="SUPFAM" id="SSF53383">
    <property type="entry name" value="PLP-dependent transferases"/>
    <property type="match status" value="1"/>
</dbReference>
<gene>
    <name evidence="3" type="ORF">POCULU_LOCUS2665</name>
</gene>
<evidence type="ECO:0000313" key="4">
    <source>
        <dbReference type="Proteomes" id="UP000789572"/>
    </source>
</evidence>
<organism evidence="3 4">
    <name type="scientific">Paraglomus occultum</name>
    <dbReference type="NCBI Taxonomy" id="144539"/>
    <lineage>
        <taxon>Eukaryota</taxon>
        <taxon>Fungi</taxon>
        <taxon>Fungi incertae sedis</taxon>
        <taxon>Mucoromycota</taxon>
        <taxon>Glomeromycotina</taxon>
        <taxon>Glomeromycetes</taxon>
        <taxon>Paraglomerales</taxon>
        <taxon>Paraglomeraceae</taxon>
        <taxon>Paraglomus</taxon>
    </lineage>
</organism>
<dbReference type="InterPro" id="IPR015424">
    <property type="entry name" value="PyrdxlP-dep_Trfase"/>
</dbReference>
<dbReference type="Pfam" id="PF00266">
    <property type="entry name" value="Aminotran_5"/>
    <property type="match status" value="1"/>
</dbReference>
<dbReference type="OrthoDB" id="10264306at2759"/>
<evidence type="ECO:0000313" key="3">
    <source>
        <dbReference type="EMBL" id="CAG8502900.1"/>
    </source>
</evidence>
<dbReference type="GO" id="GO:0043545">
    <property type="term" value="P:molybdopterin cofactor metabolic process"/>
    <property type="evidence" value="ECO:0007669"/>
    <property type="project" value="TreeGrafter"/>
</dbReference>
<dbReference type="PANTHER" id="PTHR14237:SF80">
    <property type="entry name" value="MOLYBDENUM COFACTOR SULFURASE"/>
    <property type="match status" value="1"/>
</dbReference>
<dbReference type="InterPro" id="IPR000192">
    <property type="entry name" value="Aminotrans_V_dom"/>
</dbReference>
<keyword evidence="4" id="KW-1185">Reference proteome</keyword>
<protein>
    <submittedName>
        <fullName evidence="3">5044_t:CDS:1</fullName>
    </submittedName>
</protein>
<sequence>MPPSKVQSEKEKFLKEYGDRYGYNGRIDQIREEEYPQLKNGFYLDHAGTTTYPQSTLKNFKTDLTENLYGNPHSKSPSSMLATKKVEAVRNQILDYFDATPGDYQVVFTQNATAAIKLVGEIFPWQSGKSWFRYLRENHTSIIGLRALAKESGADISVLTEAEVETFIETGNKRGSEVQDNDDEIIYNLFAYPGQCNFSGMKFPIDWSRRIKESHTTAKSKALVLLDAASYITSTQLSLRDTKSSPDFVNLSFYKLFGYPTGLGALLVKTELTPILKKRYFGGGTISGLLYDADYAQFWPSLSETYEDGTINFLNIIALSHAFDAFHRLYNSINYVNMHTSTLISYLYSQLSVMKHYNGAPVCEIFSSRNFYDPKTQGPILNFNFKKPDGSWVGYVEVEKLASVNNIHLRVGGFCNPGSVTKWFNITQDEMMMAFQSGKVCGDDRDIINRKPTGSIRISLGAMTTIDDVLAFVNFAREHYIEVNPPPGKPVRLSGSSGSFVRQSWKGFTANPQFQVVQQMSMYGQDWVLIDASSQSALNHRRKSAFLLIPQKNFEGIKGQIEATDKGKELEKFSKPGPSNNNFALEQYAKGVTFSTSKKTPLLNKVSVEETIPESEPTTLTTSSTSIIDSLIMFFSYIFLYIQKFASAASPKVYQGLKSNGFIASPEHRRKPPQDKKYGKKDLAKDV</sequence>
<feature type="domain" description="Aminotransferase class V" evidence="2">
    <location>
        <begin position="43"/>
        <end position="472"/>
    </location>
</feature>
<feature type="region of interest" description="Disordered" evidence="1">
    <location>
        <begin position="662"/>
        <end position="687"/>
    </location>
</feature>
<feature type="compositionally biased region" description="Basic and acidic residues" evidence="1">
    <location>
        <begin position="672"/>
        <end position="687"/>
    </location>
</feature>
<dbReference type="PANTHER" id="PTHR14237">
    <property type="entry name" value="MOLYBDOPTERIN COFACTOR SULFURASE MOSC"/>
    <property type="match status" value="1"/>
</dbReference>
<dbReference type="Gene3D" id="3.40.640.10">
    <property type="entry name" value="Type I PLP-dependent aspartate aminotransferase-like (Major domain)"/>
    <property type="match status" value="1"/>
</dbReference>
<evidence type="ECO:0000256" key="1">
    <source>
        <dbReference type="SAM" id="MobiDB-lite"/>
    </source>
</evidence>
<proteinExistence type="predicted"/>
<comment type="caution">
    <text evidence="3">The sequence shown here is derived from an EMBL/GenBank/DDBJ whole genome shotgun (WGS) entry which is preliminary data.</text>
</comment>